<dbReference type="CDD" id="cd03254">
    <property type="entry name" value="ABCC_Glucan_exporter_like"/>
    <property type="match status" value="1"/>
</dbReference>
<feature type="transmembrane region" description="Helical" evidence="8">
    <location>
        <begin position="82"/>
        <end position="107"/>
    </location>
</feature>
<keyword evidence="2" id="KW-0813">Transport</keyword>
<dbReference type="Proteomes" id="UP000552241">
    <property type="component" value="Unassembled WGS sequence"/>
</dbReference>
<dbReference type="Gene3D" id="3.40.50.300">
    <property type="entry name" value="P-loop containing nucleotide triphosphate hydrolases"/>
    <property type="match status" value="1"/>
</dbReference>
<dbReference type="AlphaFoldDB" id="A0A838ZJW3"/>
<dbReference type="GO" id="GO:0005886">
    <property type="term" value="C:plasma membrane"/>
    <property type="evidence" value="ECO:0007669"/>
    <property type="project" value="UniProtKB-SubCell"/>
</dbReference>
<evidence type="ECO:0000256" key="4">
    <source>
        <dbReference type="ARBA" id="ARBA00022741"/>
    </source>
</evidence>
<evidence type="ECO:0000256" key="8">
    <source>
        <dbReference type="SAM" id="Phobius"/>
    </source>
</evidence>
<evidence type="ECO:0000256" key="6">
    <source>
        <dbReference type="ARBA" id="ARBA00022989"/>
    </source>
</evidence>
<dbReference type="PANTHER" id="PTHR43394">
    <property type="entry name" value="ATP-DEPENDENT PERMEASE MDL1, MITOCHONDRIAL"/>
    <property type="match status" value="1"/>
</dbReference>
<dbReference type="SUPFAM" id="SSF90123">
    <property type="entry name" value="ABC transporter transmembrane region"/>
    <property type="match status" value="1"/>
</dbReference>
<dbReference type="SUPFAM" id="SSF52540">
    <property type="entry name" value="P-loop containing nucleoside triphosphate hydrolases"/>
    <property type="match status" value="1"/>
</dbReference>
<feature type="domain" description="ABC transmembrane type-1" evidence="10">
    <location>
        <begin position="39"/>
        <end position="329"/>
    </location>
</feature>
<evidence type="ECO:0000259" key="10">
    <source>
        <dbReference type="PROSITE" id="PS50929"/>
    </source>
</evidence>
<evidence type="ECO:0000259" key="9">
    <source>
        <dbReference type="PROSITE" id="PS50893"/>
    </source>
</evidence>
<dbReference type="InterPro" id="IPR036640">
    <property type="entry name" value="ABC1_TM_sf"/>
</dbReference>
<dbReference type="SMART" id="SM00382">
    <property type="entry name" value="AAA"/>
    <property type="match status" value="1"/>
</dbReference>
<dbReference type="GO" id="GO:0015421">
    <property type="term" value="F:ABC-type oligopeptide transporter activity"/>
    <property type="evidence" value="ECO:0007669"/>
    <property type="project" value="TreeGrafter"/>
</dbReference>
<organism evidence="11 12">
    <name type="scientific">Moheibacter lacus</name>
    <dbReference type="NCBI Taxonomy" id="2745851"/>
    <lineage>
        <taxon>Bacteria</taxon>
        <taxon>Pseudomonadati</taxon>
        <taxon>Bacteroidota</taxon>
        <taxon>Flavobacteriia</taxon>
        <taxon>Flavobacteriales</taxon>
        <taxon>Weeksellaceae</taxon>
        <taxon>Moheibacter</taxon>
    </lineage>
</organism>
<dbReference type="PANTHER" id="PTHR43394:SF1">
    <property type="entry name" value="ATP-BINDING CASSETTE SUB-FAMILY B MEMBER 10, MITOCHONDRIAL"/>
    <property type="match status" value="1"/>
</dbReference>
<dbReference type="InterPro" id="IPR003439">
    <property type="entry name" value="ABC_transporter-like_ATP-bd"/>
</dbReference>
<keyword evidence="3 8" id="KW-0812">Transmembrane</keyword>
<accession>A0A838ZJW3</accession>
<dbReference type="InterPro" id="IPR027417">
    <property type="entry name" value="P-loop_NTPase"/>
</dbReference>
<dbReference type="PROSITE" id="PS50893">
    <property type="entry name" value="ABC_TRANSPORTER_2"/>
    <property type="match status" value="1"/>
</dbReference>
<keyword evidence="12" id="KW-1185">Reference proteome</keyword>
<feature type="transmembrane region" description="Helical" evidence="8">
    <location>
        <begin position="264"/>
        <end position="287"/>
    </location>
</feature>
<feature type="domain" description="ABC transporter" evidence="9">
    <location>
        <begin position="362"/>
        <end position="596"/>
    </location>
</feature>
<evidence type="ECO:0000256" key="7">
    <source>
        <dbReference type="ARBA" id="ARBA00023136"/>
    </source>
</evidence>
<feature type="transmembrane region" description="Helical" evidence="8">
    <location>
        <begin position="30"/>
        <end position="49"/>
    </location>
</feature>
<gene>
    <name evidence="11" type="ORF">HU137_09085</name>
</gene>
<dbReference type="EMBL" id="JACDZE010000002">
    <property type="protein sequence ID" value="MBA5629921.1"/>
    <property type="molecule type" value="Genomic_DNA"/>
</dbReference>
<dbReference type="PROSITE" id="PS00211">
    <property type="entry name" value="ABC_TRANSPORTER_1"/>
    <property type="match status" value="1"/>
</dbReference>
<dbReference type="GO" id="GO:0016887">
    <property type="term" value="F:ATP hydrolysis activity"/>
    <property type="evidence" value="ECO:0007669"/>
    <property type="project" value="InterPro"/>
</dbReference>
<dbReference type="GO" id="GO:0005524">
    <property type="term" value="F:ATP binding"/>
    <property type="evidence" value="ECO:0007669"/>
    <property type="project" value="UniProtKB-KW"/>
</dbReference>
<keyword evidence="6 8" id="KW-1133">Transmembrane helix</keyword>
<dbReference type="InterPro" id="IPR011527">
    <property type="entry name" value="ABC1_TM_dom"/>
</dbReference>
<reference evidence="11 12" key="1">
    <citation type="submission" date="2020-07" db="EMBL/GenBank/DDBJ databases">
        <title>Moheibacter lacus sp. nov., a member of the family Flavobacteriaceae isolated from freshwater lake sediment.</title>
        <authorList>
            <person name="Liu Y."/>
        </authorList>
    </citation>
    <scope>NUCLEOTIDE SEQUENCE [LARGE SCALE GENOMIC DNA]</scope>
    <source>
        <strain evidence="11 12">BDHS18</strain>
    </source>
</reference>
<feature type="transmembrane region" description="Helical" evidence="8">
    <location>
        <begin position="156"/>
        <end position="177"/>
    </location>
</feature>
<dbReference type="Gene3D" id="1.20.1560.10">
    <property type="entry name" value="ABC transporter type 1, transmembrane domain"/>
    <property type="match status" value="1"/>
</dbReference>
<dbReference type="InterPro" id="IPR039421">
    <property type="entry name" value="Type_1_exporter"/>
</dbReference>
<name>A0A838ZJW3_9FLAO</name>
<evidence type="ECO:0000256" key="2">
    <source>
        <dbReference type="ARBA" id="ARBA00022448"/>
    </source>
</evidence>
<evidence type="ECO:0000313" key="12">
    <source>
        <dbReference type="Proteomes" id="UP000552241"/>
    </source>
</evidence>
<evidence type="ECO:0000256" key="3">
    <source>
        <dbReference type="ARBA" id="ARBA00022692"/>
    </source>
</evidence>
<keyword evidence="7 8" id="KW-0472">Membrane</keyword>
<evidence type="ECO:0000313" key="11">
    <source>
        <dbReference type="EMBL" id="MBA5629921.1"/>
    </source>
</evidence>
<dbReference type="Pfam" id="PF00664">
    <property type="entry name" value="ABC_membrane"/>
    <property type="match status" value="1"/>
</dbReference>
<comment type="caution">
    <text evidence="11">The sequence shown here is derived from an EMBL/GenBank/DDBJ whole genome shotgun (WGS) entry which is preliminary data.</text>
</comment>
<dbReference type="PROSITE" id="PS50929">
    <property type="entry name" value="ABC_TM1F"/>
    <property type="match status" value="1"/>
</dbReference>
<dbReference type="InterPro" id="IPR003593">
    <property type="entry name" value="AAA+_ATPase"/>
</dbReference>
<sequence>MSNTQNQFSSMSESNKFDFSGLKRVVKIGVSYRGLFFSVVIFAILSAIVSSLRPYLVGNSIDQYILLFDQNNNPIAPDLDGLFIFLLILAGILLIEVLLSFSVIYLANKIAQRVIRYLRVRLFDHIIKFKLGYFDRTPNGVLVTRSVSDIETIAEIFNNGILTLMVDSLRIIFIISIMYYMNWMVASVVIIILPLMVIITNLFQKALKKVYQAERTVTAKLNTYVQERLSGMTIVQLFNREEREFEGFKSINKELRTAFLKTNLYFALLFPVVDVVSALAIGLLLWFGGLRTAVHGDVSVGEVMAFISYITMLTQPMRQIADRFNSIQRGLIGADRVFKILDDDQTLPNHGKEILTDVKGKIEFENVFFSYIPDNPVLKGISFQTEPGQTIAIVGATGAGKSTIINLLSRFYDIDSGDIKIDNKSIYSLDISNLRSHIAVVLQDVFLFNSTIYENIILGNEEISLEQVQQAAKEIGIHDFILNLPKGYHSEVSERGASLSVGQRQLISFLRAYVYNPEILVLDEATSSIDTESETLIQNATDKLTKGRTSVVIAHRLATIQQADQIIVMDDGKIVEKGTHQELLDKEGYYHKLYEVQFQSNEYS</sequence>
<dbReference type="CDD" id="cd18544">
    <property type="entry name" value="ABC_6TM_TmrA_like"/>
    <property type="match status" value="1"/>
</dbReference>
<evidence type="ECO:0000256" key="5">
    <source>
        <dbReference type="ARBA" id="ARBA00022840"/>
    </source>
</evidence>
<evidence type="ECO:0000256" key="1">
    <source>
        <dbReference type="ARBA" id="ARBA00004651"/>
    </source>
</evidence>
<dbReference type="Pfam" id="PF00005">
    <property type="entry name" value="ABC_tran"/>
    <property type="match status" value="1"/>
</dbReference>
<protein>
    <submittedName>
        <fullName evidence="11">ABC transporter ATP-binding protein</fullName>
    </submittedName>
</protein>
<dbReference type="InterPro" id="IPR017871">
    <property type="entry name" value="ABC_transporter-like_CS"/>
</dbReference>
<keyword evidence="5 11" id="KW-0067">ATP-binding</keyword>
<dbReference type="FunFam" id="3.40.50.300:FF:000287">
    <property type="entry name" value="Multidrug ABC transporter ATP-binding protein"/>
    <property type="match status" value="1"/>
</dbReference>
<comment type="subcellular location">
    <subcellularLocation>
        <location evidence="1">Cell membrane</location>
        <topology evidence="1">Multi-pass membrane protein</topology>
    </subcellularLocation>
</comment>
<feature type="transmembrane region" description="Helical" evidence="8">
    <location>
        <begin position="183"/>
        <end position="203"/>
    </location>
</feature>
<proteinExistence type="predicted"/>
<keyword evidence="4" id="KW-0547">Nucleotide-binding</keyword>